<dbReference type="InterPro" id="IPR034335">
    <property type="entry name" value="PGES2_C"/>
</dbReference>
<dbReference type="InterPro" id="IPR036282">
    <property type="entry name" value="Glutathione-S-Trfase_C_sf"/>
</dbReference>
<evidence type="ECO:0000256" key="19">
    <source>
        <dbReference type="SAM" id="Phobius"/>
    </source>
</evidence>
<dbReference type="GO" id="GO:0005739">
    <property type="term" value="C:mitochondrion"/>
    <property type="evidence" value="ECO:0007669"/>
    <property type="project" value="TreeGrafter"/>
</dbReference>
<evidence type="ECO:0000256" key="13">
    <source>
        <dbReference type="ARBA" id="ARBA00023160"/>
    </source>
</evidence>
<evidence type="ECO:0000256" key="2">
    <source>
        <dbReference type="ARBA" id="ARBA00007409"/>
    </source>
</evidence>
<dbReference type="InterPro" id="IPR011767">
    <property type="entry name" value="GLR_AS"/>
</dbReference>
<dbReference type="Pfam" id="PF13417">
    <property type="entry name" value="GST_N_3"/>
    <property type="match status" value="1"/>
</dbReference>
<evidence type="ECO:0000256" key="12">
    <source>
        <dbReference type="ARBA" id="ARBA00023136"/>
    </source>
</evidence>
<organism evidence="21 22">
    <name type="scientific">Psylliodes chrysocephalus</name>
    <dbReference type="NCBI Taxonomy" id="3402493"/>
    <lineage>
        <taxon>Eukaryota</taxon>
        <taxon>Metazoa</taxon>
        <taxon>Ecdysozoa</taxon>
        <taxon>Arthropoda</taxon>
        <taxon>Hexapoda</taxon>
        <taxon>Insecta</taxon>
        <taxon>Pterygota</taxon>
        <taxon>Neoptera</taxon>
        <taxon>Endopterygota</taxon>
        <taxon>Coleoptera</taxon>
        <taxon>Polyphaga</taxon>
        <taxon>Cucujiformia</taxon>
        <taxon>Chrysomeloidea</taxon>
        <taxon>Chrysomelidae</taxon>
        <taxon>Galerucinae</taxon>
        <taxon>Alticini</taxon>
        <taxon>Psylliodes</taxon>
    </lineage>
</organism>
<dbReference type="OrthoDB" id="423541at2759"/>
<protein>
    <recommendedName>
        <fullName evidence="4">Prostaglandin E synthase 2</fullName>
        <ecNumber evidence="3">5.3.99.3</ecNumber>
    </recommendedName>
    <alternativeName>
        <fullName evidence="17">Microsomal prostaglandin E synthase 2</fullName>
    </alternativeName>
</protein>
<evidence type="ECO:0000256" key="10">
    <source>
        <dbReference type="ARBA" id="ARBA00022989"/>
    </source>
</evidence>
<gene>
    <name evidence="21" type="ORF">PSYICH_LOCUS474</name>
</gene>
<keyword evidence="10 19" id="KW-1133">Transmembrane helix</keyword>
<dbReference type="AlphaFoldDB" id="A0A9P0G2U3"/>
<dbReference type="InterPro" id="IPR004045">
    <property type="entry name" value="Glutathione_S-Trfase_N"/>
</dbReference>
<evidence type="ECO:0000313" key="22">
    <source>
        <dbReference type="Proteomes" id="UP001153636"/>
    </source>
</evidence>
<keyword evidence="7" id="KW-0643">Prostaglandin biosynthesis</keyword>
<evidence type="ECO:0000256" key="1">
    <source>
        <dbReference type="ARBA" id="ARBA00004702"/>
    </source>
</evidence>
<keyword evidence="6" id="KW-0444">Lipid biosynthesis</keyword>
<accession>A0A9P0G2U3</accession>
<dbReference type="Proteomes" id="UP001153636">
    <property type="component" value="Chromosome 1"/>
</dbReference>
<dbReference type="SUPFAM" id="SSF52833">
    <property type="entry name" value="Thioredoxin-like"/>
    <property type="match status" value="1"/>
</dbReference>
<dbReference type="GO" id="GO:0050220">
    <property type="term" value="F:prostaglandin-E synthase activity"/>
    <property type="evidence" value="ECO:0007669"/>
    <property type="project" value="UniProtKB-EC"/>
</dbReference>
<comment type="catalytic activity">
    <reaction evidence="16">
        <text>prostaglandin H2 = prostaglandin E2</text>
        <dbReference type="Rhea" id="RHEA:12893"/>
        <dbReference type="ChEBI" id="CHEBI:57405"/>
        <dbReference type="ChEBI" id="CHEBI:606564"/>
        <dbReference type="EC" id="5.3.99.3"/>
    </reaction>
    <physiologicalReaction direction="left-to-right" evidence="16">
        <dbReference type="Rhea" id="RHEA:12894"/>
    </physiologicalReaction>
</comment>
<keyword evidence="5" id="KW-0644">Prostaglandin metabolism</keyword>
<comment type="pathway">
    <text evidence="1">Lipid metabolism; prostaglandin biosynthesis.</text>
</comment>
<keyword evidence="12 19" id="KW-0472">Membrane</keyword>
<dbReference type="SFLD" id="SFLDG01182">
    <property type="entry name" value="Prostaglandin_E_synthase_like"/>
    <property type="match status" value="1"/>
</dbReference>
<evidence type="ECO:0000256" key="11">
    <source>
        <dbReference type="ARBA" id="ARBA00023098"/>
    </source>
</evidence>
<evidence type="ECO:0000256" key="7">
    <source>
        <dbReference type="ARBA" id="ARBA00022585"/>
    </source>
</evidence>
<dbReference type="SFLD" id="SFLDS00019">
    <property type="entry name" value="Glutathione_Transferase_(cytos"/>
    <property type="match status" value="1"/>
</dbReference>
<dbReference type="PANTHER" id="PTHR12782:SF5">
    <property type="entry name" value="PROSTAGLANDIN E SYNTHASE 2"/>
    <property type="match status" value="1"/>
</dbReference>
<evidence type="ECO:0000256" key="9">
    <source>
        <dbReference type="ARBA" id="ARBA00022832"/>
    </source>
</evidence>
<evidence type="ECO:0000256" key="6">
    <source>
        <dbReference type="ARBA" id="ARBA00022516"/>
    </source>
</evidence>
<evidence type="ECO:0000256" key="15">
    <source>
        <dbReference type="ARBA" id="ARBA00023930"/>
    </source>
</evidence>
<dbReference type="PROSITE" id="PS00195">
    <property type="entry name" value="GLUTAREDOXIN_1"/>
    <property type="match status" value="1"/>
</dbReference>
<evidence type="ECO:0000256" key="18">
    <source>
        <dbReference type="ARBA" id="ARBA00037847"/>
    </source>
</evidence>
<feature type="transmembrane region" description="Helical" evidence="19">
    <location>
        <begin position="35"/>
        <end position="56"/>
    </location>
</feature>
<dbReference type="GO" id="GO:0001516">
    <property type="term" value="P:prostaglandin biosynthetic process"/>
    <property type="evidence" value="ECO:0007669"/>
    <property type="project" value="UniProtKB-KW"/>
</dbReference>
<dbReference type="Gene3D" id="1.20.1050.10">
    <property type="match status" value="1"/>
</dbReference>
<evidence type="ECO:0000256" key="5">
    <source>
        <dbReference type="ARBA" id="ARBA00022501"/>
    </source>
</evidence>
<evidence type="ECO:0000256" key="8">
    <source>
        <dbReference type="ARBA" id="ARBA00022692"/>
    </source>
</evidence>
<evidence type="ECO:0000256" key="16">
    <source>
        <dbReference type="ARBA" id="ARBA00023931"/>
    </source>
</evidence>
<name>A0A9P0G2U3_9CUCU</name>
<dbReference type="GO" id="GO:0012505">
    <property type="term" value="C:endomembrane system"/>
    <property type="evidence" value="ECO:0007669"/>
    <property type="project" value="UniProtKB-SubCell"/>
</dbReference>
<proteinExistence type="inferred from homology"/>
<comment type="subcellular location">
    <subcellularLocation>
        <location evidence="18">Endomembrane system</location>
        <topology evidence="18">Single-pass membrane protein</topology>
    </subcellularLocation>
</comment>
<keyword evidence="13" id="KW-0275">Fatty acid biosynthesis</keyword>
<evidence type="ECO:0000313" key="21">
    <source>
        <dbReference type="EMBL" id="CAH1099799.1"/>
    </source>
</evidence>
<sequence>MPILPKTIFTQALLRSSYLLGQSIRHFSANKPKKLTFRIGLAGLTVGALVGTGYSIHYLNQPRAHILNETTTISVLDDIPYTKPTKIVKCLEDNTGLQLTLYQYQTCPFCCKVRAFLDYYGISYNIVEVDPVLRQAIKWSPYRKVPILVVKTETGYQPLNDSTMIVSALASYLFDKQNNISEIVKCFPTISFLDENGSKKNEIMNKYFLMLTNRKQQNKTEEEEESEERKWRKWADTVLVHTLSPNVYRTRAEAMQAFSWFSDVGEWETNFPSWERYLMIYVGAGAMWLIGKRLKKRHNLKDDVRQSLYDECNNWVRAVKLKGGPFMGGSDPNLADLAVYGVLSSIEGCDAFKDILKNTKISQWFYKTKEAVLQHRGVKFI</sequence>
<keyword evidence="22" id="KW-1185">Reference proteome</keyword>
<dbReference type="EC" id="5.3.99.3" evidence="3"/>
<feature type="domain" description="GST N-terminal" evidence="20">
    <location>
        <begin position="101"/>
        <end position="170"/>
    </location>
</feature>
<dbReference type="PANTHER" id="PTHR12782">
    <property type="entry name" value="MICROSOMAL PROSTAGLANDIN E SYNTHASE-2"/>
    <property type="match status" value="1"/>
</dbReference>
<evidence type="ECO:0000256" key="3">
    <source>
        <dbReference type="ARBA" id="ARBA00012203"/>
    </source>
</evidence>
<dbReference type="InterPro" id="IPR040079">
    <property type="entry name" value="Glutathione_S-Trfase"/>
</dbReference>
<dbReference type="Gene3D" id="6.20.200.30">
    <property type="match status" value="1"/>
</dbReference>
<dbReference type="Gene3D" id="3.40.30.10">
    <property type="entry name" value="Glutaredoxin"/>
    <property type="match status" value="1"/>
</dbReference>
<comment type="catalytic activity">
    <reaction evidence="15">
        <text>prostaglandin H2 = (12S)-hydroxy-(5Z,8E,10E)-heptadecatrienoate + malonaldehyde</text>
        <dbReference type="Rhea" id="RHEA:48644"/>
        <dbReference type="ChEBI" id="CHEBI:57405"/>
        <dbReference type="ChEBI" id="CHEBI:90694"/>
        <dbReference type="ChEBI" id="CHEBI:566274"/>
    </reaction>
    <physiologicalReaction direction="left-to-right" evidence="15">
        <dbReference type="Rhea" id="RHEA:48645"/>
    </physiologicalReaction>
</comment>
<dbReference type="PROSITE" id="PS51354">
    <property type="entry name" value="GLUTAREDOXIN_2"/>
    <property type="match status" value="1"/>
</dbReference>
<evidence type="ECO:0000256" key="4">
    <source>
        <dbReference type="ARBA" id="ARBA00019474"/>
    </source>
</evidence>
<keyword evidence="11" id="KW-0443">Lipid metabolism</keyword>
<dbReference type="EMBL" id="OV651813">
    <property type="protein sequence ID" value="CAH1099799.1"/>
    <property type="molecule type" value="Genomic_DNA"/>
</dbReference>
<evidence type="ECO:0000256" key="17">
    <source>
        <dbReference type="ARBA" id="ARBA00031041"/>
    </source>
</evidence>
<dbReference type="CDD" id="cd03197">
    <property type="entry name" value="GST_C_mPGES2"/>
    <property type="match status" value="1"/>
</dbReference>
<keyword evidence="14" id="KW-0413">Isomerase</keyword>
<evidence type="ECO:0000256" key="14">
    <source>
        <dbReference type="ARBA" id="ARBA00023235"/>
    </source>
</evidence>
<dbReference type="SUPFAM" id="SSF47616">
    <property type="entry name" value="GST C-terminal domain-like"/>
    <property type="match status" value="1"/>
</dbReference>
<keyword evidence="9" id="KW-0276">Fatty acid metabolism</keyword>
<evidence type="ECO:0000259" key="20">
    <source>
        <dbReference type="Pfam" id="PF13417"/>
    </source>
</evidence>
<dbReference type="InterPro" id="IPR036249">
    <property type="entry name" value="Thioredoxin-like_sf"/>
</dbReference>
<reference evidence="21" key="1">
    <citation type="submission" date="2022-01" db="EMBL/GenBank/DDBJ databases">
        <authorList>
            <person name="King R."/>
        </authorList>
    </citation>
    <scope>NUCLEOTIDE SEQUENCE</scope>
</reference>
<keyword evidence="8 19" id="KW-0812">Transmembrane</keyword>
<dbReference type="SFLD" id="SFLDG01203">
    <property type="entry name" value="Prostaglandin_E_synthase_like1"/>
    <property type="match status" value="1"/>
</dbReference>
<dbReference type="InterPro" id="IPR034334">
    <property type="entry name" value="PGES2"/>
</dbReference>
<comment type="similarity">
    <text evidence="2">Belongs to the GST superfamily.</text>
</comment>